<keyword evidence="1" id="KW-0560">Oxidoreductase</keyword>
<gene>
    <name evidence="2" type="ORF">HNO88_001673</name>
</gene>
<dbReference type="InterPro" id="IPR036291">
    <property type="entry name" value="NAD(P)-bd_dom_sf"/>
</dbReference>
<accession>A0A7W7K9T8</accession>
<dbReference type="Proteomes" id="UP000555448">
    <property type="component" value="Unassembled WGS sequence"/>
</dbReference>
<dbReference type="Pfam" id="PF00106">
    <property type="entry name" value="adh_short"/>
    <property type="match status" value="1"/>
</dbReference>
<protein>
    <submittedName>
        <fullName evidence="2">NAD(P)-dependent dehydrogenase (Short-subunit alcohol dehydrogenase family)</fullName>
    </submittedName>
</protein>
<reference evidence="2 3" key="1">
    <citation type="submission" date="2020-08" db="EMBL/GenBank/DDBJ databases">
        <title>Functional genomics of gut bacteria from endangered species of beetles.</title>
        <authorList>
            <person name="Carlos-Shanley C."/>
        </authorList>
    </citation>
    <scope>NUCLEOTIDE SEQUENCE [LARGE SCALE GENOMIC DNA]</scope>
    <source>
        <strain evidence="2 3">S00245</strain>
    </source>
</reference>
<dbReference type="SUPFAM" id="SSF51735">
    <property type="entry name" value="NAD(P)-binding Rossmann-fold domains"/>
    <property type="match status" value="1"/>
</dbReference>
<proteinExistence type="predicted"/>
<dbReference type="PANTHER" id="PTHR43157:SF31">
    <property type="entry name" value="PHOSPHATIDYLINOSITOL-GLYCAN BIOSYNTHESIS CLASS F PROTEIN"/>
    <property type="match status" value="1"/>
</dbReference>
<sequence length="286" mass="30012">MITGTGGLGYETAVALAAAGGRVILAGRNAEKGAQAVTSITARTPGADVTFEALDLANLQSVRDFAERLLGRAQPIHRLICNAGIMSPPKLERTADGHEVQFGVNYLSHFALTARLMPLLRAAPAARVVSVTSLAQNYAKLDLGNLDSEKAYHPGKAYCTSKLLQAMFAVELQRRSDQADWGITSVAAHPGFAGTNLFETGGAVSRLISTRIILPMIGQSAAGGAQSILLAATAADVRGGLLYGPTGFMHMRGAPGLGKYPALVHDEGLRAQVWKLSESLTGVSYE</sequence>
<evidence type="ECO:0000313" key="3">
    <source>
        <dbReference type="Proteomes" id="UP000555448"/>
    </source>
</evidence>
<dbReference type="Gene3D" id="3.40.50.720">
    <property type="entry name" value="NAD(P)-binding Rossmann-like Domain"/>
    <property type="match status" value="1"/>
</dbReference>
<comment type="caution">
    <text evidence="2">The sequence shown here is derived from an EMBL/GenBank/DDBJ whole genome shotgun (WGS) entry which is preliminary data.</text>
</comment>
<keyword evidence="3" id="KW-1185">Reference proteome</keyword>
<dbReference type="AlphaFoldDB" id="A0A7W7K9T8"/>
<dbReference type="GO" id="GO:0016491">
    <property type="term" value="F:oxidoreductase activity"/>
    <property type="evidence" value="ECO:0007669"/>
    <property type="project" value="UniProtKB-KW"/>
</dbReference>
<organism evidence="2 3">
    <name type="scientific">Novosphingobium chloroacetimidivorans</name>
    <dbReference type="NCBI Taxonomy" id="1428314"/>
    <lineage>
        <taxon>Bacteria</taxon>
        <taxon>Pseudomonadati</taxon>
        <taxon>Pseudomonadota</taxon>
        <taxon>Alphaproteobacteria</taxon>
        <taxon>Sphingomonadales</taxon>
        <taxon>Sphingomonadaceae</taxon>
        <taxon>Novosphingobium</taxon>
    </lineage>
</organism>
<dbReference type="EMBL" id="JACHLR010000005">
    <property type="protein sequence ID" value="MBB4858354.1"/>
    <property type="molecule type" value="Genomic_DNA"/>
</dbReference>
<dbReference type="InterPro" id="IPR002347">
    <property type="entry name" value="SDR_fam"/>
</dbReference>
<dbReference type="RefSeq" id="WP_312857022.1">
    <property type="nucleotide sequence ID" value="NZ_JACHLR010000005.1"/>
</dbReference>
<evidence type="ECO:0000256" key="1">
    <source>
        <dbReference type="ARBA" id="ARBA00023002"/>
    </source>
</evidence>
<dbReference type="PANTHER" id="PTHR43157">
    <property type="entry name" value="PHOSPHATIDYLINOSITOL-GLYCAN BIOSYNTHESIS CLASS F PROTEIN-RELATED"/>
    <property type="match status" value="1"/>
</dbReference>
<name>A0A7W7K9T8_9SPHN</name>
<dbReference type="NCBIfam" id="NF004513">
    <property type="entry name" value="PRK05854.1"/>
    <property type="match status" value="1"/>
</dbReference>
<evidence type="ECO:0000313" key="2">
    <source>
        <dbReference type="EMBL" id="MBB4858354.1"/>
    </source>
</evidence>